<proteinExistence type="predicted"/>
<name>A0ABQ3LIH0_9SPHN</name>
<protein>
    <recommendedName>
        <fullName evidence="3">XRE family transcriptional regulator</fullName>
    </recommendedName>
</protein>
<keyword evidence="2" id="KW-1185">Reference proteome</keyword>
<comment type="caution">
    <text evidence="1">The sequence shown here is derived from an EMBL/GenBank/DDBJ whole genome shotgun (WGS) entry which is preliminary data.</text>
</comment>
<reference evidence="2" key="1">
    <citation type="journal article" date="2019" name="Int. J. Syst. Evol. Microbiol.">
        <title>The Global Catalogue of Microorganisms (GCM) 10K type strain sequencing project: providing services to taxonomists for standard genome sequencing and annotation.</title>
        <authorList>
            <consortium name="The Broad Institute Genomics Platform"/>
            <consortium name="The Broad Institute Genome Sequencing Center for Infectious Disease"/>
            <person name="Wu L."/>
            <person name="Ma J."/>
        </authorList>
    </citation>
    <scope>NUCLEOTIDE SEQUENCE [LARGE SCALE GENOMIC DNA]</scope>
    <source>
        <strain evidence="2">CGMCC 1.8957</strain>
    </source>
</reference>
<sequence>MTRAEIMAWAVTIYGSRQRVGDAIGVTRTTVLRIERGELPLLDRHATTLLNALIEHAGAADKLADALAAEIDNRPVRGGNAAARAAFGCEA</sequence>
<gene>
    <name evidence="1" type="ORF">GCM10008023_05710</name>
</gene>
<dbReference type="Proteomes" id="UP000652430">
    <property type="component" value="Unassembled WGS sequence"/>
</dbReference>
<evidence type="ECO:0000313" key="2">
    <source>
        <dbReference type="Proteomes" id="UP000652430"/>
    </source>
</evidence>
<accession>A0ABQ3LIH0</accession>
<dbReference type="EMBL" id="BNAQ01000001">
    <property type="protein sequence ID" value="GHH09264.1"/>
    <property type="molecule type" value="Genomic_DNA"/>
</dbReference>
<dbReference type="RefSeq" id="WP_189675007.1">
    <property type="nucleotide sequence ID" value="NZ_BNAQ01000001.1"/>
</dbReference>
<evidence type="ECO:0008006" key="3">
    <source>
        <dbReference type="Google" id="ProtNLM"/>
    </source>
</evidence>
<organism evidence="1 2">
    <name type="scientific">Sphingomonas glacialis</name>
    <dbReference type="NCBI Taxonomy" id="658225"/>
    <lineage>
        <taxon>Bacteria</taxon>
        <taxon>Pseudomonadati</taxon>
        <taxon>Pseudomonadota</taxon>
        <taxon>Alphaproteobacteria</taxon>
        <taxon>Sphingomonadales</taxon>
        <taxon>Sphingomonadaceae</taxon>
        <taxon>Sphingomonas</taxon>
    </lineage>
</organism>
<evidence type="ECO:0000313" key="1">
    <source>
        <dbReference type="EMBL" id="GHH09264.1"/>
    </source>
</evidence>